<name>A0A168M9I6_9BACL</name>
<sequence length="61" mass="6764">MREDMKNNEYPILVAHLGYLDYEGSVKVADSFLELCKGGISARTFNSTDSSTGHMGFRCIS</sequence>
<dbReference type="EMBL" id="LVJH01000007">
    <property type="protein sequence ID" value="OAB44404.1"/>
    <property type="molecule type" value="Genomic_DNA"/>
</dbReference>
<keyword evidence="2" id="KW-1185">Reference proteome</keyword>
<protein>
    <submittedName>
        <fullName evidence="1">Uncharacterized protein</fullName>
    </submittedName>
</protein>
<gene>
    <name evidence="1" type="ORF">PGLA_07045</name>
</gene>
<comment type="caution">
    <text evidence="1">The sequence shown here is derived from an EMBL/GenBank/DDBJ whole genome shotgun (WGS) entry which is preliminary data.</text>
</comment>
<evidence type="ECO:0000313" key="2">
    <source>
        <dbReference type="Proteomes" id="UP000076967"/>
    </source>
</evidence>
<evidence type="ECO:0000313" key="1">
    <source>
        <dbReference type="EMBL" id="OAB44404.1"/>
    </source>
</evidence>
<accession>A0A168M9I6</accession>
<dbReference type="AlphaFoldDB" id="A0A168M9I6"/>
<dbReference type="Proteomes" id="UP000076967">
    <property type="component" value="Unassembled WGS sequence"/>
</dbReference>
<dbReference type="STRING" id="494026.PGLA_07045"/>
<reference evidence="1 2" key="1">
    <citation type="submission" date="2016-03" db="EMBL/GenBank/DDBJ databases">
        <title>Draft genome sequence of Paenibacillus glacialis DSM 22343.</title>
        <authorList>
            <person name="Shin S.-K."/>
            <person name="Yi H."/>
        </authorList>
    </citation>
    <scope>NUCLEOTIDE SEQUENCE [LARGE SCALE GENOMIC DNA]</scope>
    <source>
        <strain evidence="1 2">DSM 22343</strain>
    </source>
</reference>
<organism evidence="1 2">
    <name type="scientific">Paenibacillus glacialis</name>
    <dbReference type="NCBI Taxonomy" id="494026"/>
    <lineage>
        <taxon>Bacteria</taxon>
        <taxon>Bacillati</taxon>
        <taxon>Bacillota</taxon>
        <taxon>Bacilli</taxon>
        <taxon>Bacillales</taxon>
        <taxon>Paenibacillaceae</taxon>
        <taxon>Paenibacillus</taxon>
    </lineage>
</organism>
<proteinExistence type="predicted"/>